<dbReference type="EMBL" id="JAICBX010000001">
    <property type="protein sequence ID" value="MBW8636872.1"/>
    <property type="molecule type" value="Genomic_DNA"/>
</dbReference>
<evidence type="ECO:0008006" key="4">
    <source>
        <dbReference type="Google" id="ProtNLM"/>
    </source>
</evidence>
<organism evidence="2 3">
    <name type="scientific">Flavimaribacter sediminis</name>
    <dbReference type="NCBI Taxonomy" id="2865987"/>
    <lineage>
        <taxon>Bacteria</taxon>
        <taxon>Pseudomonadati</taxon>
        <taxon>Pseudomonadota</taxon>
        <taxon>Alphaproteobacteria</taxon>
        <taxon>Hyphomicrobiales</taxon>
        <taxon>Rhizobiaceae</taxon>
        <taxon>Flavimaribacter</taxon>
    </lineage>
</organism>
<dbReference type="Proteomes" id="UP001196509">
    <property type="component" value="Unassembled WGS sequence"/>
</dbReference>
<feature type="chain" id="PRO_5042062318" description="PepSY domain-containing protein" evidence="1">
    <location>
        <begin position="25"/>
        <end position="96"/>
    </location>
</feature>
<name>A0AAE2ZNV8_9HYPH</name>
<sequence length="96" mass="10511">MKHLKYIIPVTLVLSAWASAGLTAQPYGDVSDITDLNGVPAEQAEKELGERGYRREFFEGVTSNWWNEETKTCAQITMTGGSVSDVESVPLTTCGR</sequence>
<evidence type="ECO:0000313" key="3">
    <source>
        <dbReference type="Proteomes" id="UP001196509"/>
    </source>
</evidence>
<dbReference type="RefSeq" id="WP_220227518.1">
    <property type="nucleotide sequence ID" value="NZ_JAICBX010000001.1"/>
</dbReference>
<accession>A0AAE2ZNV8</accession>
<keyword evidence="1" id="KW-0732">Signal</keyword>
<evidence type="ECO:0000313" key="2">
    <source>
        <dbReference type="EMBL" id="MBW8636872.1"/>
    </source>
</evidence>
<reference evidence="2" key="1">
    <citation type="submission" date="2021-08" db="EMBL/GenBank/DDBJ databases">
        <title>Hoeflea bacterium WL0058 sp. nov., isolated from the sediment.</title>
        <authorList>
            <person name="Wang L."/>
            <person name="Zhang D."/>
        </authorList>
    </citation>
    <scope>NUCLEOTIDE SEQUENCE</scope>
    <source>
        <strain evidence="2">WL0058</strain>
    </source>
</reference>
<comment type="caution">
    <text evidence="2">The sequence shown here is derived from an EMBL/GenBank/DDBJ whole genome shotgun (WGS) entry which is preliminary data.</text>
</comment>
<proteinExistence type="predicted"/>
<feature type="signal peptide" evidence="1">
    <location>
        <begin position="1"/>
        <end position="24"/>
    </location>
</feature>
<protein>
    <recommendedName>
        <fullName evidence="4">PepSY domain-containing protein</fullName>
    </recommendedName>
</protein>
<dbReference type="AlphaFoldDB" id="A0AAE2ZNV8"/>
<keyword evidence="3" id="KW-1185">Reference proteome</keyword>
<evidence type="ECO:0000256" key="1">
    <source>
        <dbReference type="SAM" id="SignalP"/>
    </source>
</evidence>
<gene>
    <name evidence="2" type="ORF">K1W69_06705</name>
</gene>